<dbReference type="InterPro" id="IPR056544">
    <property type="entry name" value="Ig_POM152"/>
</dbReference>
<evidence type="ECO:0008006" key="8">
    <source>
        <dbReference type="Google" id="ProtNLM"/>
    </source>
</evidence>
<dbReference type="OrthoDB" id="5529162at2759"/>
<dbReference type="HOGENOM" id="CLU_002415_0_0_1"/>
<dbReference type="Pfam" id="PF24527">
    <property type="entry name" value="Ig-like_Pom152_9"/>
    <property type="match status" value="1"/>
</dbReference>
<dbReference type="InterPro" id="IPR056541">
    <property type="entry name" value="Ig-like_POM152"/>
</dbReference>
<name>D8PRD6_SCHCM</name>
<evidence type="ECO:0000256" key="1">
    <source>
        <dbReference type="SAM" id="MobiDB-lite"/>
    </source>
</evidence>
<feature type="region of interest" description="Disordered" evidence="1">
    <location>
        <begin position="400"/>
        <end position="419"/>
    </location>
</feature>
<dbReference type="GeneID" id="9585041"/>
<proteinExistence type="predicted"/>
<feature type="region of interest" description="Disordered" evidence="1">
    <location>
        <begin position="145"/>
        <end position="177"/>
    </location>
</feature>
<gene>
    <name evidence="6" type="ORF">SCHCODRAFT_73390</name>
</gene>
<dbReference type="RefSeq" id="XP_003038744.1">
    <property type="nucleotide sequence ID" value="XM_003038698.1"/>
</dbReference>
<keyword evidence="7" id="KW-1185">Reference proteome</keyword>
<dbReference type="KEGG" id="scm:SCHCO_02662940"/>
<feature type="domain" description="Nucleoporin POM152 Ig-like" evidence="3">
    <location>
        <begin position="356"/>
        <end position="456"/>
    </location>
</feature>
<dbReference type="Proteomes" id="UP000007431">
    <property type="component" value="Unassembled WGS sequence"/>
</dbReference>
<feature type="domain" description="Nucleoporin POM152 immunoglobulin-like" evidence="2">
    <location>
        <begin position="787"/>
        <end position="865"/>
    </location>
</feature>
<dbReference type="VEuPathDB" id="FungiDB:SCHCODRAFT_02662940"/>
<dbReference type="Pfam" id="PF24519">
    <property type="entry name" value="Ig-like_Pom152_1"/>
    <property type="match status" value="1"/>
</dbReference>
<feature type="domain" description="Nucleoporin POM152 immunoglobulin-like" evidence="2">
    <location>
        <begin position="462"/>
        <end position="563"/>
    </location>
</feature>
<dbReference type="GO" id="GO:0006606">
    <property type="term" value="P:protein import into nucleus"/>
    <property type="evidence" value="ECO:0007669"/>
    <property type="project" value="TreeGrafter"/>
</dbReference>
<dbReference type="GO" id="GO:0017056">
    <property type="term" value="F:structural constituent of nuclear pore"/>
    <property type="evidence" value="ECO:0007669"/>
    <property type="project" value="InterPro"/>
</dbReference>
<dbReference type="STRING" id="578458.D8PRD6"/>
<feature type="domain" description="Nucleoporin POM152 Ig-like" evidence="3">
    <location>
        <begin position="667"/>
        <end position="753"/>
    </location>
</feature>
<accession>D8PRD6</accession>
<dbReference type="InParanoid" id="D8PRD6"/>
<dbReference type="PANTHER" id="PTHR28206">
    <property type="entry name" value="NUCLEOPORIN POM152"/>
    <property type="match status" value="1"/>
</dbReference>
<reference evidence="6 7" key="1">
    <citation type="journal article" date="2010" name="Nat. Biotechnol.">
        <title>Genome sequence of the model mushroom Schizophyllum commune.</title>
        <authorList>
            <person name="Ohm R.A."/>
            <person name="de Jong J.F."/>
            <person name="Lugones L.G."/>
            <person name="Aerts A."/>
            <person name="Kothe E."/>
            <person name="Stajich J.E."/>
            <person name="de Vries R.P."/>
            <person name="Record E."/>
            <person name="Levasseur A."/>
            <person name="Baker S.E."/>
            <person name="Bartholomew K.A."/>
            <person name="Coutinho P.M."/>
            <person name="Erdmann S."/>
            <person name="Fowler T.J."/>
            <person name="Gathman A.C."/>
            <person name="Lombard V."/>
            <person name="Henrissat B."/>
            <person name="Knabe N."/>
            <person name="Kuees U."/>
            <person name="Lilly W.W."/>
            <person name="Lindquist E."/>
            <person name="Lucas S."/>
            <person name="Magnuson J.K."/>
            <person name="Piumi F."/>
            <person name="Raudaskoski M."/>
            <person name="Salamov A."/>
            <person name="Schmutz J."/>
            <person name="Schwarze F.W.M.R."/>
            <person name="vanKuyk P.A."/>
            <person name="Horton J.S."/>
            <person name="Grigoriev I.V."/>
            <person name="Woesten H.A.B."/>
        </authorList>
    </citation>
    <scope>NUCLEOTIDE SEQUENCE [LARGE SCALE GENOMIC DNA]</scope>
    <source>
        <strain evidence="7">H4-8 / FGSC 9210</strain>
    </source>
</reference>
<dbReference type="Pfam" id="PF23664">
    <property type="entry name" value="Ig_Pom152"/>
    <property type="match status" value="2"/>
</dbReference>
<dbReference type="GO" id="GO:0070762">
    <property type="term" value="C:nuclear pore transmembrane ring"/>
    <property type="evidence" value="ECO:0007669"/>
    <property type="project" value="TreeGrafter"/>
</dbReference>
<evidence type="ECO:0000313" key="7">
    <source>
        <dbReference type="Proteomes" id="UP000007431"/>
    </source>
</evidence>
<feature type="compositionally biased region" description="Acidic residues" evidence="1">
    <location>
        <begin position="155"/>
        <end position="170"/>
    </location>
</feature>
<dbReference type="EMBL" id="GL377302">
    <property type="protein sequence ID" value="EFJ03842.1"/>
    <property type="molecule type" value="Genomic_DNA"/>
</dbReference>
<sequence length="1182" mass="130566">MFGGLTLHLGWMGDSSAGAHAGALSDIPATVQAYGVLDYLSPLTFGLIGSSIPGWQDEHLRGQHTVRMSPISTARLNPEAQAFCLSPPDNYVLIPVLLNNTNTAALRYSLTPLGRTTSANPTYHDLSARDIRAIESAREETLQLTRVTKSNKNDDDYDEYDEEEEQDDESSSSGLQKTQSLIHIKLDKPGTLRIERLLDTSGVMAKVFTSEVTVAPCPRAEFKSLPKDGDVQCAAPDLEMQMEIDIYGVPPLSMRYSKIVNGRRELFTVEGVEGADSGELPSSQQAATSSLAVTERKFVQRVAAPQTIPVPLAAALDTTGTHTYVLEEVTDAVGNYARLGQDSQLKTTSSVTVLRRPAMSFKRCGPGKPTPVLIGAETSLPVVASVADAMDAPYEVTVKYNPPTDAPRRSSPFTTKYSTNDSRQDVSVLAKYPGEYTIVGVHGKYCEGDVLAPDVCTVFELPKPSVGVEWEKIHECSGDTGVRAGLLLHGTPPFQVTYQAQKGRGTPRTHTMTFQSSRDEIIIRPPEEGDYIFSITHISDAYYKKEEVKAKSMKQTIHPVASAEFAGSGRRKQRMSICEDRTIDVDVHLRGSAPWNIELQIISPRGSMIRTYNGIDVSPKRLQIPIPDEVDKAGGHLEIDLVSVQDKSGCKRSLSTQGISVDVRRVKPTVKFYGSPSQREITVLERQKTHLPLRLTGDGPWTVKYRRTESPSSVLTARLNSPNDELEVVEKGTYELMGVNDVMCPGSVVADSSRFKVNWIPRPSAKLAENTPATYEPFNSSHILQPVCAGDDDFIDLDLSGRPPFQIMYNIAKANSYYGRSDIIDQPTYNSIQTRTRFQLRTDQPGRMLYEVKQIGDVHYPLEKHRNATIPQRERLLIEQDVLARPSARFKSQEARMSYCVNDALTAQSIASDDGLVLLEGTPPFTLTLDVGKLGTLEHETVEVTVNEYAWKLSLPEYHFKSVGTHRVSIQSIADASGCAHVPLDPFQTSLNIDVAEMAAIVLFDKREDLCVGDITQFQLEGIPPWNIEYRINGRTHTEVAKTSPFALLQQAAGEFAVTSIAHQQQKCKAAVTDLRYRVHALPSAEVGHGGAYYDDIREGEQANIVFTFIGEPPFTFTYQRAELGRGGRPGRVLETHTVSKIVDYDYKITSNQEGVWTVTSITDKYCRYPPAQPDVLDKRRG</sequence>
<dbReference type="AlphaFoldDB" id="D8PRD6"/>
<evidence type="ECO:0000259" key="5">
    <source>
        <dbReference type="Pfam" id="PF24527"/>
    </source>
</evidence>
<dbReference type="InterPro" id="IPR056542">
    <property type="entry name" value="Ig-like_POM152_1st"/>
</dbReference>
<evidence type="ECO:0000259" key="2">
    <source>
        <dbReference type="Pfam" id="PF23664"/>
    </source>
</evidence>
<protein>
    <recommendedName>
        <fullName evidence="8">Nucleoporin Pom152</fullName>
    </recommendedName>
</protein>
<dbReference type="InterPro" id="IPR037701">
    <property type="entry name" value="Pom152"/>
</dbReference>
<feature type="domain" description="Nucleoporin POM152 ninth Ig-like" evidence="5">
    <location>
        <begin position="1000"/>
        <end position="1072"/>
    </location>
</feature>
<dbReference type="InterPro" id="IPR056543">
    <property type="entry name" value="Ig-like_POM152_9th"/>
</dbReference>
<dbReference type="PANTHER" id="PTHR28206:SF1">
    <property type="entry name" value="NUCLEOPORIN POM152"/>
    <property type="match status" value="1"/>
</dbReference>
<dbReference type="FunCoup" id="D8PRD6">
    <property type="interactions" value="66"/>
</dbReference>
<dbReference type="Pfam" id="PF24312">
    <property type="entry name" value="Ig-like_POM152"/>
    <property type="match status" value="2"/>
</dbReference>
<dbReference type="GO" id="GO:0006999">
    <property type="term" value="P:nuclear pore organization"/>
    <property type="evidence" value="ECO:0007669"/>
    <property type="project" value="TreeGrafter"/>
</dbReference>
<organism evidence="7">
    <name type="scientific">Schizophyllum commune (strain H4-8 / FGSC 9210)</name>
    <name type="common">Split gill fungus</name>
    <dbReference type="NCBI Taxonomy" id="578458"/>
    <lineage>
        <taxon>Eukaryota</taxon>
        <taxon>Fungi</taxon>
        <taxon>Dikarya</taxon>
        <taxon>Basidiomycota</taxon>
        <taxon>Agaricomycotina</taxon>
        <taxon>Agaricomycetes</taxon>
        <taxon>Agaricomycetidae</taxon>
        <taxon>Agaricales</taxon>
        <taxon>Schizophyllaceae</taxon>
        <taxon>Schizophyllum</taxon>
    </lineage>
</organism>
<evidence type="ECO:0000259" key="4">
    <source>
        <dbReference type="Pfam" id="PF24519"/>
    </source>
</evidence>
<evidence type="ECO:0000259" key="3">
    <source>
        <dbReference type="Pfam" id="PF24312"/>
    </source>
</evidence>
<dbReference type="OMA" id="DRSNCKR"/>
<feature type="domain" description="Nucleoporin POM152 first Ig-like" evidence="4">
    <location>
        <begin position="73"/>
        <end position="214"/>
    </location>
</feature>
<dbReference type="eggNOG" id="ENOG502QQ5B">
    <property type="taxonomic scope" value="Eukaryota"/>
</dbReference>
<evidence type="ECO:0000313" key="6">
    <source>
        <dbReference type="EMBL" id="EFJ03842.1"/>
    </source>
</evidence>